<dbReference type="PANTHER" id="PTHR35802">
    <property type="entry name" value="PROTEASE SYNTHASE AND SPORULATION PROTEIN PAI 2"/>
    <property type="match status" value="1"/>
</dbReference>
<dbReference type="EMBL" id="FOPY01000015">
    <property type="protein sequence ID" value="SFI04578.1"/>
    <property type="molecule type" value="Genomic_DNA"/>
</dbReference>
<proteinExistence type="predicted"/>
<dbReference type="PANTHER" id="PTHR35802:SF1">
    <property type="entry name" value="PROTEASE SYNTHASE AND SPORULATION PROTEIN PAI 2"/>
    <property type="match status" value="1"/>
</dbReference>
<dbReference type="PIRSF" id="PIRSF010372">
    <property type="entry name" value="PaiB"/>
    <property type="match status" value="1"/>
</dbReference>
<dbReference type="Pfam" id="PF04299">
    <property type="entry name" value="FMN_bind_2"/>
    <property type="match status" value="1"/>
</dbReference>
<accession>A0A1I3F038</accession>
<sequence length="212" mass="23906">MYLPRHFAMTETSALRDIIDRYPFATLALASDRGVMADHLPLIFDATASEHGVLRGHVARANPLWHQGDIEALAIFHGPQAYITPNWYPDKREHGRVVPTWNYHIVHAHGRLRFIHDPAWLLNVVSDLSERFERFERSRATPWSVADAPADYIENMCRAIVGVELTIKRLTGKHKASQHKPDAEREAIYRGLQAEDGIAAEAAASLSGRSSR</sequence>
<organism evidence="1 2">
    <name type="scientific">Modicisalibacter xianhensis</name>
    <dbReference type="NCBI Taxonomy" id="442341"/>
    <lineage>
        <taxon>Bacteria</taxon>
        <taxon>Pseudomonadati</taxon>
        <taxon>Pseudomonadota</taxon>
        <taxon>Gammaproteobacteria</taxon>
        <taxon>Oceanospirillales</taxon>
        <taxon>Halomonadaceae</taxon>
        <taxon>Modicisalibacter</taxon>
    </lineage>
</organism>
<evidence type="ECO:0000313" key="1">
    <source>
        <dbReference type="EMBL" id="SFI04578.1"/>
    </source>
</evidence>
<evidence type="ECO:0000313" key="2">
    <source>
        <dbReference type="Proteomes" id="UP000199040"/>
    </source>
</evidence>
<dbReference type="Proteomes" id="UP000199040">
    <property type="component" value="Unassembled WGS sequence"/>
</dbReference>
<keyword evidence="2" id="KW-1185">Reference proteome</keyword>
<dbReference type="Gene3D" id="2.30.110.10">
    <property type="entry name" value="Electron Transport, Fmn-binding Protein, Chain A"/>
    <property type="match status" value="1"/>
</dbReference>
<name>A0A1I3F038_9GAMM</name>
<dbReference type="AlphaFoldDB" id="A0A1I3F038"/>
<dbReference type="InterPro" id="IPR007396">
    <property type="entry name" value="TR_PAI2-type"/>
</dbReference>
<dbReference type="SUPFAM" id="SSF50475">
    <property type="entry name" value="FMN-binding split barrel"/>
    <property type="match status" value="1"/>
</dbReference>
<dbReference type="InterPro" id="IPR012349">
    <property type="entry name" value="Split_barrel_FMN-bd"/>
</dbReference>
<dbReference type="RefSeq" id="WP_092849181.1">
    <property type="nucleotide sequence ID" value="NZ_FOPY01000015.1"/>
</dbReference>
<dbReference type="STRING" id="442341.SAMN04487959_11595"/>
<protein>
    <submittedName>
        <fullName evidence="1">Negative transcriptional regulator, PaiB family</fullName>
    </submittedName>
</protein>
<reference evidence="1 2" key="1">
    <citation type="submission" date="2016-10" db="EMBL/GenBank/DDBJ databases">
        <authorList>
            <person name="de Groot N.N."/>
        </authorList>
    </citation>
    <scope>NUCLEOTIDE SEQUENCE [LARGE SCALE GENOMIC DNA]</scope>
    <source>
        <strain evidence="1 2">CGMCC 1.6848</strain>
    </source>
</reference>
<gene>
    <name evidence="1" type="ORF">SAMN04487959_11595</name>
</gene>